<organism evidence="1 2">
    <name type="scientific">Roseovarius phycicola</name>
    <dbReference type="NCBI Taxonomy" id="3080976"/>
    <lineage>
        <taxon>Bacteria</taxon>
        <taxon>Pseudomonadati</taxon>
        <taxon>Pseudomonadota</taxon>
        <taxon>Alphaproteobacteria</taxon>
        <taxon>Rhodobacterales</taxon>
        <taxon>Roseobacteraceae</taxon>
        <taxon>Roseovarius</taxon>
    </lineage>
</organism>
<dbReference type="EMBL" id="CP146069">
    <property type="protein sequence ID" value="WWR45329.1"/>
    <property type="molecule type" value="Genomic_DNA"/>
</dbReference>
<evidence type="ECO:0000313" key="1">
    <source>
        <dbReference type="EMBL" id="WWR45329.1"/>
    </source>
</evidence>
<keyword evidence="2" id="KW-1185">Reference proteome</keyword>
<name>A0ABZ2HGL5_9RHOB</name>
<proteinExistence type="predicted"/>
<dbReference type="RefSeq" id="WP_338548276.1">
    <property type="nucleotide sequence ID" value="NZ_CP146069.1"/>
</dbReference>
<reference evidence="1 2" key="1">
    <citation type="submission" date="2023-10" db="EMBL/GenBank/DDBJ databases">
        <title>Roseovarius strain S88 nov., isolated from a marine algae.</title>
        <authorList>
            <person name="Lee M.W."/>
            <person name="Lee J.K."/>
            <person name="Kim J.M."/>
            <person name="Choi D.G."/>
            <person name="Baek J.H."/>
            <person name="Bayburt H."/>
            <person name="Jung J.J."/>
            <person name="Han D.M."/>
            <person name="Jeon C.O."/>
        </authorList>
    </citation>
    <scope>NUCLEOTIDE SEQUENCE [LARGE SCALE GENOMIC DNA]</scope>
    <source>
        <strain evidence="1 2">S88</strain>
    </source>
</reference>
<protein>
    <submittedName>
        <fullName evidence="1">Uncharacterized protein</fullName>
    </submittedName>
</protein>
<accession>A0ABZ2HGL5</accession>
<gene>
    <name evidence="1" type="ORF">RZ517_10980</name>
</gene>
<sequence>MEVSVIFDCEYDGDASGTVWIVDSEKNRDWFRRHYNELQSGSAYFSRDESETIAYQLYQVLELIADHQPEWKSIVVSGLETADLIGADYLRDFEIEAVESGFVLR</sequence>
<dbReference type="Proteomes" id="UP001364156">
    <property type="component" value="Chromosome"/>
</dbReference>
<evidence type="ECO:0000313" key="2">
    <source>
        <dbReference type="Proteomes" id="UP001364156"/>
    </source>
</evidence>